<organism evidence="1 2">
    <name type="scientific">Stieleria maiorica</name>
    <dbReference type="NCBI Taxonomy" id="2795974"/>
    <lineage>
        <taxon>Bacteria</taxon>
        <taxon>Pseudomonadati</taxon>
        <taxon>Planctomycetota</taxon>
        <taxon>Planctomycetia</taxon>
        <taxon>Pirellulales</taxon>
        <taxon>Pirellulaceae</taxon>
        <taxon>Stieleria</taxon>
    </lineage>
</organism>
<protein>
    <submittedName>
        <fullName evidence="1">Uncharacterized protein</fullName>
    </submittedName>
</protein>
<name>A0A5B9MQX7_9BACT</name>
<sequence>MTCVWSIRGLEIDGQVSEWGQWIGDTRVAIATLPANLGSNESAEGRYESSAVGLAEAWDGFVVLSEPIESAGVEGRHQIINTGPIIFRRHFYIVNEVALIAVASYPEHDHDESVVEHFLSRFELLRDGDPVAPLDPGDTLNSRELE</sequence>
<keyword evidence="2" id="KW-1185">Reference proteome</keyword>
<evidence type="ECO:0000313" key="2">
    <source>
        <dbReference type="Proteomes" id="UP000321353"/>
    </source>
</evidence>
<proteinExistence type="predicted"/>
<dbReference type="KEGG" id="smam:Mal15_55140"/>
<dbReference type="EMBL" id="CP036264">
    <property type="protein sequence ID" value="QEG01438.1"/>
    <property type="molecule type" value="Genomic_DNA"/>
</dbReference>
<dbReference type="AlphaFoldDB" id="A0A5B9MQX7"/>
<dbReference type="Proteomes" id="UP000321353">
    <property type="component" value="Chromosome"/>
</dbReference>
<reference evidence="1 2" key="1">
    <citation type="submission" date="2019-02" db="EMBL/GenBank/DDBJ databases">
        <title>Planctomycetal bacteria perform biofilm scaping via a novel small molecule.</title>
        <authorList>
            <person name="Jeske O."/>
            <person name="Boedeker C."/>
            <person name="Wiegand S."/>
            <person name="Breitling P."/>
            <person name="Kallscheuer N."/>
            <person name="Jogler M."/>
            <person name="Rohde M."/>
            <person name="Petersen J."/>
            <person name="Medema M.H."/>
            <person name="Surup F."/>
            <person name="Jogler C."/>
        </authorList>
    </citation>
    <scope>NUCLEOTIDE SEQUENCE [LARGE SCALE GENOMIC DNA]</scope>
    <source>
        <strain evidence="1 2">Mal15</strain>
    </source>
</reference>
<accession>A0A5B9MQX7</accession>
<gene>
    <name evidence="1" type="ORF">Mal15_55140</name>
</gene>
<dbReference type="RefSeq" id="WP_147870517.1">
    <property type="nucleotide sequence ID" value="NZ_CP036264.1"/>
</dbReference>
<evidence type="ECO:0000313" key="1">
    <source>
        <dbReference type="EMBL" id="QEG01438.1"/>
    </source>
</evidence>